<feature type="region of interest" description="Disordered" evidence="10">
    <location>
        <begin position="229"/>
        <end position="270"/>
    </location>
</feature>
<comment type="function">
    <text evidence="1">Secreted metalloproteinase that allows assimilation of proteinaceous substrates.</text>
</comment>
<evidence type="ECO:0000256" key="6">
    <source>
        <dbReference type="ARBA" id="ARBA00022801"/>
    </source>
</evidence>
<evidence type="ECO:0000256" key="2">
    <source>
        <dbReference type="ARBA" id="ARBA00008721"/>
    </source>
</evidence>
<dbReference type="AlphaFoldDB" id="A0AAJ0CJB5"/>
<dbReference type="Gene3D" id="3.40.390.10">
    <property type="entry name" value="Collagenase (Catalytic Domain)"/>
    <property type="match status" value="1"/>
</dbReference>
<comment type="caution">
    <text evidence="13">The sequence shown here is derived from an EMBL/GenBank/DDBJ whole genome shotgun (WGS) entry which is preliminary data.</text>
</comment>
<keyword evidence="8" id="KW-0482">Metalloprotease</keyword>
<evidence type="ECO:0000256" key="9">
    <source>
        <dbReference type="ARBA" id="ARBA00023157"/>
    </source>
</evidence>
<evidence type="ECO:0000313" key="13">
    <source>
        <dbReference type="EMBL" id="KAK2594009.1"/>
    </source>
</evidence>
<evidence type="ECO:0000256" key="1">
    <source>
        <dbReference type="ARBA" id="ARBA00003174"/>
    </source>
</evidence>
<dbReference type="Proteomes" id="UP001251528">
    <property type="component" value="Unassembled WGS sequence"/>
</dbReference>
<protein>
    <recommendedName>
        <fullName evidence="12">Peptidase M43 pregnancy-associated plasma-A domain-containing protein</fullName>
    </recommendedName>
</protein>
<dbReference type="InterPro" id="IPR008754">
    <property type="entry name" value="Peptidase_M43"/>
</dbReference>
<proteinExistence type="inferred from homology"/>
<feature type="domain" description="Peptidase M43 pregnancy-associated plasma-A" evidence="12">
    <location>
        <begin position="199"/>
        <end position="269"/>
    </location>
</feature>
<evidence type="ECO:0000259" key="12">
    <source>
        <dbReference type="Pfam" id="PF05572"/>
    </source>
</evidence>
<evidence type="ECO:0000313" key="14">
    <source>
        <dbReference type="Proteomes" id="UP001251528"/>
    </source>
</evidence>
<dbReference type="Pfam" id="PF05572">
    <property type="entry name" value="Peptidase_M43"/>
    <property type="match status" value="1"/>
</dbReference>
<keyword evidence="9" id="KW-1015">Disulfide bond</keyword>
<keyword evidence="5 11" id="KW-0732">Signal</keyword>
<evidence type="ECO:0000256" key="8">
    <source>
        <dbReference type="ARBA" id="ARBA00023049"/>
    </source>
</evidence>
<dbReference type="PANTHER" id="PTHR47466:SF1">
    <property type="entry name" value="METALLOPROTEASE MEP1 (AFU_ORTHOLOGUE AFUA_1G07730)-RELATED"/>
    <property type="match status" value="1"/>
</dbReference>
<dbReference type="EMBL" id="JASWJB010000185">
    <property type="protein sequence ID" value="KAK2594009.1"/>
    <property type="molecule type" value="Genomic_DNA"/>
</dbReference>
<evidence type="ECO:0000256" key="4">
    <source>
        <dbReference type="ARBA" id="ARBA00022723"/>
    </source>
</evidence>
<evidence type="ECO:0000256" key="10">
    <source>
        <dbReference type="SAM" id="MobiDB-lite"/>
    </source>
</evidence>
<dbReference type="CDD" id="cd04275">
    <property type="entry name" value="ZnMc_pappalysin_like"/>
    <property type="match status" value="1"/>
</dbReference>
<reference evidence="13" key="1">
    <citation type="submission" date="2023-06" db="EMBL/GenBank/DDBJ databases">
        <title>Conoideocrella luteorostrata (Hypocreales: Clavicipitaceae), a potential biocontrol fungus for elongate hemlock scale in United States Christmas tree production areas.</title>
        <authorList>
            <person name="Barrett H."/>
            <person name="Lovett B."/>
            <person name="Macias A.M."/>
            <person name="Stajich J.E."/>
            <person name="Kasson M.T."/>
        </authorList>
    </citation>
    <scope>NUCLEOTIDE SEQUENCE</scope>
    <source>
        <strain evidence="13">ARSEF 14590</strain>
    </source>
</reference>
<dbReference type="InterPro" id="IPR024079">
    <property type="entry name" value="MetalloPept_cat_dom_sf"/>
</dbReference>
<keyword evidence="6" id="KW-0378">Hydrolase</keyword>
<feature type="compositionally biased region" description="Basic and acidic residues" evidence="10">
    <location>
        <begin position="259"/>
        <end position="270"/>
    </location>
</feature>
<gene>
    <name evidence="13" type="ORF">QQS21_008271</name>
</gene>
<evidence type="ECO:0000256" key="7">
    <source>
        <dbReference type="ARBA" id="ARBA00022833"/>
    </source>
</evidence>
<dbReference type="GO" id="GO:0008237">
    <property type="term" value="F:metallopeptidase activity"/>
    <property type="evidence" value="ECO:0007669"/>
    <property type="project" value="UniProtKB-KW"/>
</dbReference>
<organism evidence="13 14">
    <name type="scientific">Conoideocrella luteorostrata</name>
    <dbReference type="NCBI Taxonomy" id="1105319"/>
    <lineage>
        <taxon>Eukaryota</taxon>
        <taxon>Fungi</taxon>
        <taxon>Dikarya</taxon>
        <taxon>Ascomycota</taxon>
        <taxon>Pezizomycotina</taxon>
        <taxon>Sordariomycetes</taxon>
        <taxon>Hypocreomycetidae</taxon>
        <taxon>Hypocreales</taxon>
        <taxon>Clavicipitaceae</taxon>
        <taxon>Conoideocrella</taxon>
    </lineage>
</organism>
<dbReference type="SUPFAM" id="SSF55486">
    <property type="entry name" value="Metalloproteases ('zincins'), catalytic domain"/>
    <property type="match status" value="1"/>
</dbReference>
<name>A0AAJ0CJB5_9HYPO</name>
<dbReference type="PANTHER" id="PTHR47466">
    <property type="match status" value="1"/>
</dbReference>
<comment type="similarity">
    <text evidence="2">Belongs to the peptidase M43B family.</text>
</comment>
<accession>A0AAJ0CJB5</accession>
<evidence type="ECO:0000256" key="3">
    <source>
        <dbReference type="ARBA" id="ARBA00022670"/>
    </source>
</evidence>
<feature type="signal peptide" evidence="11">
    <location>
        <begin position="1"/>
        <end position="17"/>
    </location>
</feature>
<keyword evidence="4" id="KW-0479">Metal-binding</keyword>
<evidence type="ECO:0000256" key="5">
    <source>
        <dbReference type="ARBA" id="ARBA00022729"/>
    </source>
</evidence>
<keyword evidence="14" id="KW-1185">Reference proteome</keyword>
<keyword evidence="7" id="KW-0862">Zinc</keyword>
<sequence>MKLLVSALATCFALALAKTSTCATSLQDKAGGSLCAVRKAPADLVKLHRQLAAGRSEIKRRGNETTAQLPMINVDVYLHSVGSSKKSDAYLSNDTITKQMDVLNENFKPAGFKFNLKNATWTVKDEWSSVFYNRDSMYRKLHKGGYSTLNIYFVELVDPLGSAGGSSEPTEDGKSRRPVDDGCTILGTTVPGGSHPNWNMGKTLVHEVGHWLGLLHTFSDKCDDKDHKGDFVSDTPASKEAASGCPTKQDSCPDQEGLDPVHNHMDYSDE</sequence>
<feature type="chain" id="PRO_5042475051" description="Peptidase M43 pregnancy-associated plasma-A domain-containing protein" evidence="11">
    <location>
        <begin position="18"/>
        <end position="270"/>
    </location>
</feature>
<dbReference type="GO" id="GO:0046872">
    <property type="term" value="F:metal ion binding"/>
    <property type="evidence" value="ECO:0007669"/>
    <property type="project" value="UniProtKB-KW"/>
</dbReference>
<dbReference type="GO" id="GO:0006508">
    <property type="term" value="P:proteolysis"/>
    <property type="evidence" value="ECO:0007669"/>
    <property type="project" value="UniProtKB-KW"/>
</dbReference>
<evidence type="ECO:0000256" key="11">
    <source>
        <dbReference type="SAM" id="SignalP"/>
    </source>
</evidence>
<keyword evidence="3" id="KW-0645">Protease</keyword>